<dbReference type="EMBL" id="JACHEF010000004">
    <property type="protein sequence ID" value="MBB6411557.1"/>
    <property type="molecule type" value="Genomic_DNA"/>
</dbReference>
<evidence type="ECO:0000313" key="2">
    <source>
        <dbReference type="Proteomes" id="UP000556329"/>
    </source>
</evidence>
<dbReference type="Proteomes" id="UP000556329">
    <property type="component" value="Unassembled WGS sequence"/>
</dbReference>
<gene>
    <name evidence="1" type="ORF">HNQ71_004245</name>
</gene>
<dbReference type="AlphaFoldDB" id="A0A841P8M3"/>
<accession>A0A841P8M3</accession>
<evidence type="ECO:0000313" key="1">
    <source>
        <dbReference type="EMBL" id="MBB6411557.1"/>
    </source>
</evidence>
<organism evidence="1 2">
    <name type="scientific">Mesorhizobium sangaii</name>
    <dbReference type="NCBI Taxonomy" id="505389"/>
    <lineage>
        <taxon>Bacteria</taxon>
        <taxon>Pseudomonadati</taxon>
        <taxon>Pseudomonadota</taxon>
        <taxon>Alphaproteobacteria</taxon>
        <taxon>Hyphomicrobiales</taxon>
        <taxon>Phyllobacteriaceae</taxon>
        <taxon>Mesorhizobium</taxon>
    </lineage>
</organism>
<proteinExistence type="predicted"/>
<sequence length="60" mass="6570">MALPDTSGPYVATDENELGIDFRGVKRVRQGSFATAFKWLVASVPSNTHLLRWYSNGGKG</sequence>
<name>A0A841P8M3_9HYPH</name>
<comment type="caution">
    <text evidence="1">The sequence shown here is derived from an EMBL/GenBank/DDBJ whole genome shotgun (WGS) entry which is preliminary data.</text>
</comment>
<reference evidence="1 2" key="1">
    <citation type="submission" date="2020-08" db="EMBL/GenBank/DDBJ databases">
        <title>Genomic Encyclopedia of Type Strains, Phase IV (KMG-IV): sequencing the most valuable type-strain genomes for metagenomic binning, comparative biology and taxonomic classification.</title>
        <authorList>
            <person name="Goeker M."/>
        </authorList>
    </citation>
    <scope>NUCLEOTIDE SEQUENCE [LARGE SCALE GENOMIC DNA]</scope>
    <source>
        <strain evidence="1 2">DSM 100039</strain>
    </source>
</reference>
<keyword evidence="2" id="KW-1185">Reference proteome</keyword>
<protein>
    <submittedName>
        <fullName evidence="1">Uncharacterized protein</fullName>
    </submittedName>
</protein>